<evidence type="ECO:0000259" key="19">
    <source>
        <dbReference type="Pfam" id="PF22766"/>
    </source>
</evidence>
<dbReference type="GO" id="GO:1990423">
    <property type="term" value="C:RZZ complex"/>
    <property type="evidence" value="ECO:0007669"/>
    <property type="project" value="TreeGrafter"/>
</dbReference>
<feature type="domain" description="ZW10 C-terminal helical" evidence="19">
    <location>
        <begin position="556"/>
        <end position="700"/>
    </location>
</feature>
<dbReference type="GO" id="GO:0051301">
    <property type="term" value="P:cell division"/>
    <property type="evidence" value="ECO:0007669"/>
    <property type="project" value="UniProtKB-KW"/>
</dbReference>
<keyword evidence="12" id="KW-0131">Cell cycle</keyword>
<evidence type="ECO:0000256" key="10">
    <source>
        <dbReference type="ARBA" id="ARBA00023242"/>
    </source>
</evidence>
<dbReference type="OrthoDB" id="534815at2759"/>
<comment type="caution">
    <text evidence="20">The sequence shown here is derived from an EMBL/GenBank/DDBJ whole genome shotgun (WGS) entry which is preliminary data.</text>
</comment>
<keyword evidence="11" id="KW-0469">Meiosis</keyword>
<evidence type="ECO:0000256" key="5">
    <source>
        <dbReference type="ARBA" id="ARBA00022454"/>
    </source>
</evidence>
<dbReference type="Proteomes" id="UP000719412">
    <property type="component" value="Unassembled WGS sequence"/>
</dbReference>
<dbReference type="InterPro" id="IPR048343">
    <property type="entry name" value="ZW10_C"/>
</dbReference>
<name>A0A8J6HIY5_TENMO</name>
<evidence type="ECO:0000256" key="2">
    <source>
        <dbReference type="ARBA" id="ARBA00004496"/>
    </source>
</evidence>
<keyword evidence="5" id="KW-0158">Chromosome</keyword>
<keyword evidence="13" id="KW-0137">Centromere</keyword>
<evidence type="ECO:0000256" key="9">
    <source>
        <dbReference type="ARBA" id="ARBA00022838"/>
    </source>
</evidence>
<dbReference type="GO" id="GO:0005737">
    <property type="term" value="C:cytoplasm"/>
    <property type="evidence" value="ECO:0007669"/>
    <property type="project" value="UniProtKB-SubCell"/>
</dbReference>
<protein>
    <recommendedName>
        <fullName evidence="14">Centromere/kinetochore protein zw10</fullName>
    </recommendedName>
    <alternativeName>
        <fullName evidence="15">Mitotic 15 protein</fullName>
    </alternativeName>
</protein>
<comment type="subcellular location">
    <subcellularLocation>
        <location evidence="3">Chromosome</location>
        <location evidence="3">Centromere</location>
        <location evidence="3">Kinetochore</location>
    </subcellularLocation>
    <subcellularLocation>
        <location evidence="2">Cytoplasm</location>
    </subcellularLocation>
    <subcellularLocation>
        <location evidence="1">Nucleus</location>
    </subcellularLocation>
</comment>
<dbReference type="GO" id="GO:0051321">
    <property type="term" value="P:meiotic cell cycle"/>
    <property type="evidence" value="ECO:0007669"/>
    <property type="project" value="UniProtKB-KW"/>
</dbReference>
<dbReference type="PANTHER" id="PTHR12205:SF0">
    <property type="entry name" value="CENTROMERE_KINETOCHORE PROTEIN ZW10 HOMOLOG"/>
    <property type="match status" value="1"/>
</dbReference>
<keyword evidence="6" id="KW-0963">Cytoplasm</keyword>
<proteinExistence type="inferred from homology"/>
<dbReference type="Pfam" id="PF20666">
    <property type="entry name" value="ZW10_C"/>
    <property type="match status" value="1"/>
</dbReference>
<dbReference type="Pfam" id="PF22766">
    <property type="entry name" value="ZW10_C2"/>
    <property type="match status" value="1"/>
</dbReference>
<evidence type="ECO:0000256" key="3">
    <source>
        <dbReference type="ARBA" id="ARBA00004629"/>
    </source>
</evidence>
<organism evidence="20 21">
    <name type="scientific">Tenebrio molitor</name>
    <name type="common">Yellow mealworm beetle</name>
    <dbReference type="NCBI Taxonomy" id="7067"/>
    <lineage>
        <taxon>Eukaryota</taxon>
        <taxon>Metazoa</taxon>
        <taxon>Ecdysozoa</taxon>
        <taxon>Arthropoda</taxon>
        <taxon>Hexapoda</taxon>
        <taxon>Insecta</taxon>
        <taxon>Pterygota</taxon>
        <taxon>Neoptera</taxon>
        <taxon>Endopterygota</taxon>
        <taxon>Coleoptera</taxon>
        <taxon>Polyphaga</taxon>
        <taxon>Cucujiformia</taxon>
        <taxon>Tenebrionidae</taxon>
        <taxon>Tenebrio</taxon>
    </lineage>
</organism>
<dbReference type="FunFam" id="1.10.357.150:FF:000003">
    <property type="entry name" value="Centromere/kinetochore protein zw10"/>
    <property type="match status" value="1"/>
</dbReference>
<evidence type="ECO:0000256" key="7">
    <source>
        <dbReference type="ARBA" id="ARBA00022618"/>
    </source>
</evidence>
<feature type="domain" description="Centromere/kinetochore protein zw10 middle" evidence="17">
    <location>
        <begin position="193"/>
        <end position="383"/>
    </location>
</feature>
<dbReference type="AlphaFoldDB" id="A0A8J6HIY5"/>
<evidence type="ECO:0000256" key="16">
    <source>
        <dbReference type="SAM" id="Coils"/>
    </source>
</evidence>
<evidence type="ECO:0000259" key="18">
    <source>
        <dbReference type="Pfam" id="PF20666"/>
    </source>
</evidence>
<reference evidence="20" key="2">
    <citation type="submission" date="2021-08" db="EMBL/GenBank/DDBJ databases">
        <authorList>
            <person name="Eriksson T."/>
        </authorList>
    </citation>
    <scope>NUCLEOTIDE SEQUENCE</scope>
    <source>
        <strain evidence="20">Stoneville</strain>
        <tissue evidence="20">Whole head</tissue>
    </source>
</reference>
<evidence type="ECO:0000256" key="11">
    <source>
        <dbReference type="ARBA" id="ARBA00023254"/>
    </source>
</evidence>
<evidence type="ECO:0000256" key="4">
    <source>
        <dbReference type="ARBA" id="ARBA00006245"/>
    </source>
</evidence>
<keyword evidence="16" id="KW-0175">Coiled coil</keyword>
<evidence type="ECO:0000259" key="17">
    <source>
        <dbReference type="Pfam" id="PF20665"/>
    </source>
</evidence>
<dbReference type="EMBL" id="JABDTM020024281">
    <property type="protein sequence ID" value="KAH0814443.1"/>
    <property type="molecule type" value="Genomic_DNA"/>
</dbReference>
<dbReference type="PANTHER" id="PTHR12205">
    <property type="entry name" value="CENTROMERE/KINETOCHORE PROTEIN ZW10"/>
    <property type="match status" value="1"/>
</dbReference>
<keyword evidence="7" id="KW-0132">Cell division</keyword>
<keyword evidence="8" id="KW-0498">Mitosis</keyword>
<keyword evidence="9" id="KW-0995">Kinetochore</keyword>
<reference evidence="20" key="1">
    <citation type="journal article" date="2020" name="J Insects Food Feed">
        <title>The yellow mealworm (Tenebrio molitor) genome: a resource for the emerging insects as food and feed industry.</title>
        <authorList>
            <person name="Eriksson T."/>
            <person name="Andere A."/>
            <person name="Kelstrup H."/>
            <person name="Emery V."/>
            <person name="Picard C."/>
        </authorList>
    </citation>
    <scope>NUCLEOTIDE SEQUENCE</scope>
    <source>
        <strain evidence="20">Stoneville</strain>
        <tissue evidence="20">Whole head</tissue>
    </source>
</reference>
<feature type="coiled-coil region" evidence="16">
    <location>
        <begin position="56"/>
        <end position="102"/>
    </location>
</feature>
<dbReference type="GO" id="GO:0007094">
    <property type="term" value="P:mitotic spindle assembly checkpoint signaling"/>
    <property type="evidence" value="ECO:0007669"/>
    <property type="project" value="TreeGrafter"/>
</dbReference>
<sequence length="702" mass="80534">MASYLSQVLSSVEEITLVQINNKYPEVEAVTARCKDEVLSFLENIYVRFSERPRQNKVLANKLNQLQDEISVLITDVEKLSKNELTKAEAELSRQLDSLTRVNIGLSLVSILYTIHESLCIIKESQQKQSYLYCMEKIQEVECFMSDINFEENLAVVEELKLTLATEKSSLLNNLSNLFSDHVICIPVENKSVMKVMHKNEQMKEVLSALYLYKTSVTQLDNVTRFLWNHIFVPVVDVTTEIKTNVEGGFVSLEVITVDPNKKSSYAEVFANIKIILSFLLANFNIILSEEFTTLSYIGRDIRDNLSELLIKHCLQDTIPSTNEGLQQYNVVIKATEDLEKALVLSKIFADDTISILDYANKVDVLFINKKCQNYVISAQNLMKKDLHDLVEVGENREASFEVSREFPRCAVSRSVLDLQNLLEKILSQAVTSSEVCAGRFFCTVKTICHKYVLFVPEHHKKLLQTIPQQIALFYNNCMYIAHKLTEWNDTYLKQLPSMLNIKCNSFNDEGCQLCEIAAEKFNSYVQYQIKQIEEIMKDAALQRQTLEQVEASTDKCLRQCLRQQELLKTVWCKVLPYAIYNKTLGSILDSMCKYLINAVVRFDDISSDAAEQLVELFKMVQTRGPKLFTDPKEVNLFVESWYKLNELAFVLNASLLDINDRWADGKGPLGLQFRAEELKQLVRALFQNTERRAALLSKIHE</sequence>
<dbReference type="InterPro" id="IPR048344">
    <property type="entry name" value="Zw10_middle"/>
</dbReference>
<feature type="domain" description="Centromere/kinetochore protein zw10 C-terminal" evidence="18">
    <location>
        <begin position="407"/>
        <end position="534"/>
    </location>
</feature>
<evidence type="ECO:0000256" key="14">
    <source>
        <dbReference type="ARBA" id="ARBA00072518"/>
    </source>
</evidence>
<dbReference type="GO" id="GO:0006888">
    <property type="term" value="P:endoplasmic reticulum to Golgi vesicle-mediated transport"/>
    <property type="evidence" value="ECO:0007669"/>
    <property type="project" value="TreeGrafter"/>
</dbReference>
<evidence type="ECO:0000256" key="1">
    <source>
        <dbReference type="ARBA" id="ARBA00004123"/>
    </source>
</evidence>
<dbReference type="InterPro" id="IPR055148">
    <property type="entry name" value="ZW10_C_2"/>
</dbReference>
<evidence type="ECO:0000313" key="21">
    <source>
        <dbReference type="Proteomes" id="UP000719412"/>
    </source>
</evidence>
<evidence type="ECO:0000256" key="12">
    <source>
        <dbReference type="ARBA" id="ARBA00023306"/>
    </source>
</evidence>
<keyword evidence="21" id="KW-1185">Reference proteome</keyword>
<evidence type="ECO:0000256" key="8">
    <source>
        <dbReference type="ARBA" id="ARBA00022776"/>
    </source>
</evidence>
<comment type="similarity">
    <text evidence="4">Belongs to the ZW10 family.</text>
</comment>
<evidence type="ECO:0000256" key="6">
    <source>
        <dbReference type="ARBA" id="ARBA00022490"/>
    </source>
</evidence>
<gene>
    <name evidence="20" type="ORF">GEV33_008349</name>
</gene>
<keyword evidence="10" id="KW-0539">Nucleus</keyword>
<evidence type="ECO:0000256" key="13">
    <source>
        <dbReference type="ARBA" id="ARBA00023328"/>
    </source>
</evidence>
<evidence type="ECO:0000256" key="15">
    <source>
        <dbReference type="ARBA" id="ARBA00080245"/>
    </source>
</evidence>
<dbReference type="GO" id="GO:0005634">
    <property type="term" value="C:nucleus"/>
    <property type="evidence" value="ECO:0007669"/>
    <property type="project" value="UniProtKB-SubCell"/>
</dbReference>
<dbReference type="Pfam" id="PF20665">
    <property type="entry name" value="Zw10_middle"/>
    <property type="match status" value="1"/>
</dbReference>
<accession>A0A8J6HIY5</accession>
<evidence type="ECO:0000313" key="20">
    <source>
        <dbReference type="EMBL" id="KAH0814443.1"/>
    </source>
</evidence>